<organism evidence="10 11">
    <name type="scientific">Arcticibacter svalbardensis MN12-7</name>
    <dbReference type="NCBI Taxonomy" id="1150600"/>
    <lineage>
        <taxon>Bacteria</taxon>
        <taxon>Pseudomonadati</taxon>
        <taxon>Bacteroidota</taxon>
        <taxon>Sphingobacteriia</taxon>
        <taxon>Sphingobacteriales</taxon>
        <taxon>Sphingobacteriaceae</taxon>
        <taxon>Arcticibacter</taxon>
    </lineage>
</organism>
<comment type="caution">
    <text evidence="10">The sequence shown here is derived from an EMBL/GenBank/DDBJ whole genome shotgun (WGS) entry which is preliminary data.</text>
</comment>
<evidence type="ECO:0000256" key="7">
    <source>
        <dbReference type="RuleBase" id="RU363069"/>
    </source>
</evidence>
<keyword evidence="6 7" id="KW-0269">Exonuclease</keyword>
<evidence type="ECO:0000256" key="3">
    <source>
        <dbReference type="ARBA" id="ARBA00013365"/>
    </source>
</evidence>
<name>R9GWN1_9SPHI</name>
<feature type="domain" description="Nuclease SbcCD subunit D C-terminal" evidence="9">
    <location>
        <begin position="282"/>
        <end position="380"/>
    </location>
</feature>
<evidence type="ECO:0000313" key="10">
    <source>
        <dbReference type="EMBL" id="EOR96207.1"/>
    </source>
</evidence>
<comment type="function">
    <text evidence="7">SbcCD cleaves DNA hairpin structures. These structures can inhibit DNA replication and are intermediates in certain DNA recombination reactions. The complex acts as a 3'-&gt;5' double strand exonuclease that can open hairpins. It also has a 5' single-strand endonuclease activity.</text>
</comment>
<evidence type="ECO:0000256" key="4">
    <source>
        <dbReference type="ARBA" id="ARBA00022722"/>
    </source>
</evidence>
<dbReference type="PATRIC" id="fig|1150600.3.peg.602"/>
<dbReference type="InterPro" id="IPR004593">
    <property type="entry name" value="SbcD"/>
</dbReference>
<dbReference type="PANTHER" id="PTHR30337:SF0">
    <property type="entry name" value="NUCLEASE SBCCD SUBUNIT D"/>
    <property type="match status" value="1"/>
</dbReference>
<keyword evidence="7" id="KW-0233">DNA recombination</keyword>
<keyword evidence="7" id="KW-0235">DNA replication</keyword>
<dbReference type="CDD" id="cd00840">
    <property type="entry name" value="MPP_Mre11_N"/>
    <property type="match status" value="1"/>
</dbReference>
<dbReference type="Proteomes" id="UP000014174">
    <property type="component" value="Unassembled WGS sequence"/>
</dbReference>
<dbReference type="GO" id="GO:0006260">
    <property type="term" value="P:DNA replication"/>
    <property type="evidence" value="ECO:0007669"/>
    <property type="project" value="UniProtKB-KW"/>
</dbReference>
<keyword evidence="11" id="KW-1185">Reference proteome</keyword>
<dbReference type="InterPro" id="IPR004843">
    <property type="entry name" value="Calcineurin-like_PHP"/>
</dbReference>
<dbReference type="AlphaFoldDB" id="R9GWN1"/>
<keyword evidence="4 7" id="KW-0540">Nuclease</keyword>
<feature type="domain" description="Calcineurin-like phosphoesterase" evidence="8">
    <location>
        <begin position="1"/>
        <end position="231"/>
    </location>
</feature>
<dbReference type="NCBIfam" id="TIGR00619">
    <property type="entry name" value="sbcd"/>
    <property type="match status" value="1"/>
</dbReference>
<dbReference type="Gene3D" id="3.60.21.10">
    <property type="match status" value="1"/>
</dbReference>
<dbReference type="InterPro" id="IPR050535">
    <property type="entry name" value="DNA_Repair-Maintenance_Comp"/>
</dbReference>
<evidence type="ECO:0000256" key="1">
    <source>
        <dbReference type="ARBA" id="ARBA00010555"/>
    </source>
</evidence>
<dbReference type="InterPro" id="IPR041796">
    <property type="entry name" value="Mre11_N"/>
</dbReference>
<dbReference type="eggNOG" id="COG0420">
    <property type="taxonomic scope" value="Bacteria"/>
</dbReference>
<keyword evidence="7" id="KW-0255">Endonuclease</keyword>
<dbReference type="SUPFAM" id="SSF56300">
    <property type="entry name" value="Metallo-dependent phosphatases"/>
    <property type="match status" value="1"/>
</dbReference>
<dbReference type="Gene3D" id="3.30.160.720">
    <property type="match status" value="1"/>
</dbReference>
<dbReference type="InterPro" id="IPR026843">
    <property type="entry name" value="SbcD_C"/>
</dbReference>
<dbReference type="GO" id="GO:0008408">
    <property type="term" value="F:3'-5' exonuclease activity"/>
    <property type="evidence" value="ECO:0007669"/>
    <property type="project" value="InterPro"/>
</dbReference>
<evidence type="ECO:0000256" key="5">
    <source>
        <dbReference type="ARBA" id="ARBA00022801"/>
    </source>
</evidence>
<dbReference type="STRING" id="1150600.ADIARSV_0612"/>
<evidence type="ECO:0000313" key="11">
    <source>
        <dbReference type="Proteomes" id="UP000014174"/>
    </source>
</evidence>
<evidence type="ECO:0000259" key="8">
    <source>
        <dbReference type="Pfam" id="PF00149"/>
    </source>
</evidence>
<keyword evidence="5 7" id="KW-0378">Hydrolase</keyword>
<proteinExistence type="inferred from homology"/>
<dbReference type="Pfam" id="PF12320">
    <property type="entry name" value="SbcD_C"/>
    <property type="match status" value="1"/>
</dbReference>
<comment type="subunit">
    <text evidence="2 7">Heterodimer of SbcC and SbcD.</text>
</comment>
<dbReference type="GO" id="GO:0006310">
    <property type="term" value="P:DNA recombination"/>
    <property type="evidence" value="ECO:0007669"/>
    <property type="project" value="UniProtKB-KW"/>
</dbReference>
<comment type="similarity">
    <text evidence="1 7">Belongs to the SbcD family.</text>
</comment>
<dbReference type="RefSeq" id="WP_016193861.1">
    <property type="nucleotide sequence ID" value="NZ_AQPN01000022.1"/>
</dbReference>
<accession>R9GWN1</accession>
<gene>
    <name evidence="7" type="primary">sbcD</name>
    <name evidence="10" type="ORF">ADIARSV_0612</name>
</gene>
<reference evidence="10 11" key="1">
    <citation type="journal article" date="2013" name="Genome Announc.">
        <title>Draft Genome Sequence of Arcticibacter svalbardensis Strain MN12-7T, a Member of the Family Sphingobacteriaceae Isolated from an Arctic Soil Sample.</title>
        <authorList>
            <person name="Shivaji S."/>
            <person name="Ara S."/>
            <person name="Prasad S."/>
            <person name="Manasa B.P."/>
            <person name="Begum Z."/>
            <person name="Singh A."/>
            <person name="Kumar Pinnaka A."/>
        </authorList>
    </citation>
    <scope>NUCLEOTIDE SEQUENCE [LARGE SCALE GENOMIC DNA]</scope>
    <source>
        <strain evidence="10 11">MN12-7</strain>
    </source>
</reference>
<dbReference type="InterPro" id="IPR029052">
    <property type="entry name" value="Metallo-depent_PP-like"/>
</dbReference>
<evidence type="ECO:0000256" key="6">
    <source>
        <dbReference type="ARBA" id="ARBA00022839"/>
    </source>
</evidence>
<dbReference type="OrthoDB" id="9773856at2"/>
<sequence length="405" mass="46648">MKVLHTADWHLGKRLEQCERTEEHQYFLDWLIEELNSHCIDVLIIAGDIFDTGSPSNASLQQYYNFLWKVKGTCCREVIIIGGNHDSISTLNAPKELLRFFNIHVIGGVPPDINDQIIPIRNAQQEIQLVICAIPFLRDRDVRLSVAGESSLDREARIKQGICAHYNNFREHITTFKQQGIPVIATGHLFAAGSSTSDSEKEIHVGNLGQICGDQFPEEFNYVALGHIHRPQIVNKMNHVRYSGSPIPLSFSETEDHKQVLILEFDQTQNLHIEELIVPSSRRLIRMKGSMDAIKKQIDLLEDQALRFPAWIELQIDTDKFINDLDEQLDQLKKNKPFIERFFPRQIRSRQSQSLNEQQIIASALNELDPKTVFLKRCESELPDADYTDLMHMFNEVLEHMDQKD</sequence>
<protein>
    <recommendedName>
        <fullName evidence="3 7">Nuclease SbcCD subunit D</fullName>
    </recommendedName>
</protein>
<dbReference type="GO" id="GO:0004519">
    <property type="term" value="F:endonuclease activity"/>
    <property type="evidence" value="ECO:0007669"/>
    <property type="project" value="UniProtKB-KW"/>
</dbReference>
<evidence type="ECO:0000259" key="9">
    <source>
        <dbReference type="Pfam" id="PF12320"/>
    </source>
</evidence>
<evidence type="ECO:0000256" key="2">
    <source>
        <dbReference type="ARBA" id="ARBA00011322"/>
    </source>
</evidence>
<dbReference type="Pfam" id="PF00149">
    <property type="entry name" value="Metallophos"/>
    <property type="match status" value="1"/>
</dbReference>
<dbReference type="EMBL" id="AQPN01000022">
    <property type="protein sequence ID" value="EOR96207.1"/>
    <property type="molecule type" value="Genomic_DNA"/>
</dbReference>
<dbReference type="PANTHER" id="PTHR30337">
    <property type="entry name" value="COMPONENT OF ATP-DEPENDENT DSDNA EXONUCLEASE"/>
    <property type="match status" value="1"/>
</dbReference>